<evidence type="ECO:0000256" key="3">
    <source>
        <dbReference type="ARBA" id="ARBA00022630"/>
    </source>
</evidence>
<feature type="domain" description="FAD dependent oxidoreductase" evidence="6">
    <location>
        <begin position="15"/>
        <end position="168"/>
    </location>
</feature>
<dbReference type="InterPro" id="IPR006076">
    <property type="entry name" value="FAD-dep_OxRdtase"/>
</dbReference>
<dbReference type="Pfam" id="PF01266">
    <property type="entry name" value="DAO"/>
    <property type="match status" value="1"/>
</dbReference>
<protein>
    <submittedName>
        <fullName evidence="7">Sarcosine oxidase</fullName>
    </submittedName>
</protein>
<accession>A0AAV4G423</accession>
<dbReference type="Gene3D" id="3.50.50.60">
    <property type="entry name" value="FAD/NAD(P)-binding domain"/>
    <property type="match status" value="1"/>
</dbReference>
<name>A0AAV4G423_9GAST</name>
<organism evidence="7 8">
    <name type="scientific">Elysia marginata</name>
    <dbReference type="NCBI Taxonomy" id="1093978"/>
    <lineage>
        <taxon>Eukaryota</taxon>
        <taxon>Metazoa</taxon>
        <taxon>Spiralia</taxon>
        <taxon>Lophotrochozoa</taxon>
        <taxon>Mollusca</taxon>
        <taxon>Gastropoda</taxon>
        <taxon>Heterobranchia</taxon>
        <taxon>Euthyneura</taxon>
        <taxon>Panpulmonata</taxon>
        <taxon>Sacoglossa</taxon>
        <taxon>Placobranchoidea</taxon>
        <taxon>Plakobranchidae</taxon>
        <taxon>Elysia</taxon>
    </lineage>
</organism>
<dbReference type="PANTHER" id="PTHR10961">
    <property type="entry name" value="PEROXISOMAL SARCOSINE OXIDASE"/>
    <property type="match status" value="1"/>
</dbReference>
<evidence type="ECO:0000256" key="4">
    <source>
        <dbReference type="ARBA" id="ARBA00022827"/>
    </source>
</evidence>
<proteinExistence type="inferred from homology"/>
<keyword evidence="4" id="KW-0274">FAD</keyword>
<evidence type="ECO:0000256" key="2">
    <source>
        <dbReference type="ARBA" id="ARBA00010989"/>
    </source>
</evidence>
<dbReference type="AlphaFoldDB" id="A0AAV4G423"/>
<evidence type="ECO:0000256" key="1">
    <source>
        <dbReference type="ARBA" id="ARBA00001974"/>
    </source>
</evidence>
<dbReference type="InterPro" id="IPR045170">
    <property type="entry name" value="MTOX"/>
</dbReference>
<comment type="caution">
    <text evidence="7">The sequence shown here is derived from an EMBL/GenBank/DDBJ whole genome shotgun (WGS) entry which is preliminary data.</text>
</comment>
<evidence type="ECO:0000256" key="5">
    <source>
        <dbReference type="ARBA" id="ARBA00023002"/>
    </source>
</evidence>
<dbReference type="Proteomes" id="UP000762676">
    <property type="component" value="Unassembled WGS sequence"/>
</dbReference>
<dbReference type="GO" id="GO:0050660">
    <property type="term" value="F:flavin adenine dinucleotide binding"/>
    <property type="evidence" value="ECO:0007669"/>
    <property type="project" value="InterPro"/>
</dbReference>
<dbReference type="EMBL" id="BMAT01001122">
    <property type="protein sequence ID" value="GFR80069.1"/>
    <property type="molecule type" value="Genomic_DNA"/>
</dbReference>
<keyword evidence="5" id="KW-0560">Oxidoreductase</keyword>
<dbReference type="GO" id="GO:0008115">
    <property type="term" value="F:sarcosine oxidase activity"/>
    <property type="evidence" value="ECO:0007669"/>
    <property type="project" value="TreeGrafter"/>
</dbReference>
<keyword evidence="3" id="KW-0285">Flavoprotein</keyword>
<gene>
    <name evidence="7" type="ORF">ElyMa_000571300</name>
</gene>
<dbReference type="PANTHER" id="PTHR10961:SF7">
    <property type="entry name" value="FAD DEPENDENT OXIDOREDUCTASE DOMAIN-CONTAINING PROTEIN"/>
    <property type="match status" value="1"/>
</dbReference>
<dbReference type="InterPro" id="IPR036188">
    <property type="entry name" value="FAD/NAD-bd_sf"/>
</dbReference>
<sequence length="171" mass="19195">MANTIEELNGRRYFDYIVIGCGGIDSGALYWLSKRAGGNVLGLERFKLGHSNGGSHDVSRMIRVVYSVDEYLRLIPEAYNTGLSVLNLEMFTLPRDLDVHVYVFSSDASWEEIASESGYQLLYKPGSLNLADSREGIDVLDKYACKMTAAGIPFERLNNKQIMERFPQVGR</sequence>
<dbReference type="SUPFAM" id="SSF51905">
    <property type="entry name" value="FAD/NAD(P)-binding domain"/>
    <property type="match status" value="1"/>
</dbReference>
<keyword evidence="8" id="KW-1185">Reference proteome</keyword>
<reference evidence="7 8" key="1">
    <citation type="journal article" date="2021" name="Elife">
        <title>Chloroplast acquisition without the gene transfer in kleptoplastic sea slugs, Plakobranchus ocellatus.</title>
        <authorList>
            <person name="Maeda T."/>
            <person name="Takahashi S."/>
            <person name="Yoshida T."/>
            <person name="Shimamura S."/>
            <person name="Takaki Y."/>
            <person name="Nagai Y."/>
            <person name="Toyoda A."/>
            <person name="Suzuki Y."/>
            <person name="Arimoto A."/>
            <person name="Ishii H."/>
            <person name="Satoh N."/>
            <person name="Nishiyama T."/>
            <person name="Hasebe M."/>
            <person name="Maruyama T."/>
            <person name="Minagawa J."/>
            <person name="Obokata J."/>
            <person name="Shigenobu S."/>
        </authorList>
    </citation>
    <scope>NUCLEOTIDE SEQUENCE [LARGE SCALE GENOMIC DNA]</scope>
</reference>
<dbReference type="Gene3D" id="3.30.9.10">
    <property type="entry name" value="D-Amino Acid Oxidase, subunit A, domain 2"/>
    <property type="match status" value="2"/>
</dbReference>
<evidence type="ECO:0000313" key="7">
    <source>
        <dbReference type="EMBL" id="GFR80069.1"/>
    </source>
</evidence>
<comment type="similarity">
    <text evidence="2">Belongs to the MSOX/MTOX family.</text>
</comment>
<evidence type="ECO:0000313" key="8">
    <source>
        <dbReference type="Proteomes" id="UP000762676"/>
    </source>
</evidence>
<comment type="cofactor">
    <cofactor evidence="1">
        <name>FAD</name>
        <dbReference type="ChEBI" id="CHEBI:57692"/>
    </cofactor>
</comment>
<evidence type="ECO:0000259" key="6">
    <source>
        <dbReference type="Pfam" id="PF01266"/>
    </source>
</evidence>